<gene>
    <name evidence="11" type="primary">holA</name>
    <name evidence="11" type="ORF">E4100_05935</name>
</gene>
<evidence type="ECO:0000256" key="8">
    <source>
        <dbReference type="ARBA" id="ARBA00049244"/>
    </source>
</evidence>
<comment type="similarity">
    <text evidence="7">Belongs to the DNA polymerase HolA subunit family.</text>
</comment>
<dbReference type="Proteomes" id="UP000298381">
    <property type="component" value="Unassembled WGS sequence"/>
</dbReference>
<keyword evidence="5" id="KW-0235">DNA replication</keyword>
<evidence type="ECO:0000256" key="7">
    <source>
        <dbReference type="ARBA" id="ARBA00034754"/>
    </source>
</evidence>
<evidence type="ECO:0000256" key="2">
    <source>
        <dbReference type="ARBA" id="ARBA00017703"/>
    </source>
</evidence>
<dbReference type="GO" id="GO:0006261">
    <property type="term" value="P:DNA-templated DNA replication"/>
    <property type="evidence" value="ECO:0007669"/>
    <property type="project" value="TreeGrafter"/>
</dbReference>
<accession>A0A4Z0D2S7</accession>
<evidence type="ECO:0000256" key="1">
    <source>
        <dbReference type="ARBA" id="ARBA00012417"/>
    </source>
</evidence>
<dbReference type="Gene3D" id="1.20.272.10">
    <property type="match status" value="1"/>
</dbReference>
<dbReference type="PANTHER" id="PTHR34388">
    <property type="entry name" value="DNA POLYMERASE III SUBUNIT DELTA"/>
    <property type="match status" value="1"/>
</dbReference>
<dbReference type="InterPro" id="IPR008921">
    <property type="entry name" value="DNA_pol3_clamp-load_cplx_C"/>
</dbReference>
<organism evidence="11 12">
    <name type="scientific">Soehngenia longivitae</name>
    <dbReference type="NCBI Taxonomy" id="2562294"/>
    <lineage>
        <taxon>Bacteria</taxon>
        <taxon>Bacillati</taxon>
        <taxon>Bacillota</taxon>
        <taxon>Tissierellia</taxon>
        <taxon>Tissierellales</taxon>
        <taxon>Tissierellaceae</taxon>
        <taxon>Soehngenia</taxon>
    </lineage>
</organism>
<dbReference type="AlphaFoldDB" id="A0A4Z0D2S7"/>
<dbReference type="GO" id="GO:0009360">
    <property type="term" value="C:DNA polymerase III complex"/>
    <property type="evidence" value="ECO:0007669"/>
    <property type="project" value="InterPro"/>
</dbReference>
<dbReference type="NCBIfam" id="TIGR01128">
    <property type="entry name" value="holA"/>
    <property type="match status" value="1"/>
</dbReference>
<name>A0A4Z0D2S7_9FIRM</name>
<evidence type="ECO:0000256" key="5">
    <source>
        <dbReference type="ARBA" id="ARBA00022705"/>
    </source>
</evidence>
<dbReference type="Pfam" id="PF21694">
    <property type="entry name" value="DNA_pol3_delta_C"/>
    <property type="match status" value="1"/>
</dbReference>
<evidence type="ECO:0000259" key="10">
    <source>
        <dbReference type="Pfam" id="PF21694"/>
    </source>
</evidence>
<feature type="domain" description="DNA polymerase III delta N-terminal" evidence="9">
    <location>
        <begin position="19"/>
        <end position="134"/>
    </location>
</feature>
<dbReference type="OrthoDB" id="9775929at2"/>
<evidence type="ECO:0000313" key="12">
    <source>
        <dbReference type="Proteomes" id="UP000298381"/>
    </source>
</evidence>
<dbReference type="Gene3D" id="3.40.50.300">
    <property type="entry name" value="P-loop containing nucleotide triphosphate hydrolases"/>
    <property type="match status" value="1"/>
</dbReference>
<keyword evidence="6" id="KW-0239">DNA-directed DNA polymerase</keyword>
<dbReference type="InterPro" id="IPR027417">
    <property type="entry name" value="P-loop_NTPase"/>
</dbReference>
<evidence type="ECO:0000256" key="6">
    <source>
        <dbReference type="ARBA" id="ARBA00022932"/>
    </source>
</evidence>
<keyword evidence="3 11" id="KW-0808">Transferase</keyword>
<dbReference type="RefSeq" id="WP_135271113.1">
    <property type="nucleotide sequence ID" value="NZ_SRIB01000007.1"/>
</dbReference>
<dbReference type="EC" id="2.7.7.7" evidence="1"/>
<keyword evidence="12" id="KW-1185">Reference proteome</keyword>
<evidence type="ECO:0000256" key="4">
    <source>
        <dbReference type="ARBA" id="ARBA00022695"/>
    </source>
</evidence>
<reference evidence="11 12" key="1">
    <citation type="submission" date="2019-03" db="EMBL/GenBank/DDBJ databases">
        <title>Draft genome sequence data and analysis of a Fermenting Bacterium, Soehngenia longevitae strain 1933PT, isolated from petroleum reservoir in Azerbaijan.</title>
        <authorList>
            <person name="Grouzdev D.S."/>
            <person name="Bidzhieva S.K."/>
            <person name="Sokolova D.S."/>
            <person name="Tourova T.P."/>
            <person name="Poltaraus A.B."/>
            <person name="Nazina T.N."/>
        </authorList>
    </citation>
    <scope>NUCLEOTIDE SEQUENCE [LARGE SCALE GENOMIC DNA]</scope>
    <source>
        <strain evidence="11 12">1933P</strain>
    </source>
</reference>
<dbReference type="GO" id="GO:0003677">
    <property type="term" value="F:DNA binding"/>
    <property type="evidence" value="ECO:0007669"/>
    <property type="project" value="InterPro"/>
</dbReference>
<dbReference type="SUPFAM" id="SSF52540">
    <property type="entry name" value="P-loop containing nucleoside triphosphate hydrolases"/>
    <property type="match status" value="1"/>
</dbReference>
<dbReference type="SUPFAM" id="SSF48019">
    <property type="entry name" value="post-AAA+ oligomerization domain-like"/>
    <property type="match status" value="1"/>
</dbReference>
<dbReference type="InterPro" id="IPR048466">
    <property type="entry name" value="DNA_pol3_delta-like_C"/>
</dbReference>
<evidence type="ECO:0000259" key="9">
    <source>
        <dbReference type="Pfam" id="PF06144"/>
    </source>
</evidence>
<evidence type="ECO:0000256" key="3">
    <source>
        <dbReference type="ARBA" id="ARBA00022679"/>
    </source>
</evidence>
<comment type="catalytic activity">
    <reaction evidence="8">
        <text>DNA(n) + a 2'-deoxyribonucleoside 5'-triphosphate = DNA(n+1) + diphosphate</text>
        <dbReference type="Rhea" id="RHEA:22508"/>
        <dbReference type="Rhea" id="RHEA-COMP:17339"/>
        <dbReference type="Rhea" id="RHEA-COMP:17340"/>
        <dbReference type="ChEBI" id="CHEBI:33019"/>
        <dbReference type="ChEBI" id="CHEBI:61560"/>
        <dbReference type="ChEBI" id="CHEBI:173112"/>
        <dbReference type="EC" id="2.7.7.7"/>
    </reaction>
</comment>
<protein>
    <recommendedName>
        <fullName evidence="2">DNA polymerase III subunit delta</fullName>
        <ecNumber evidence="1">2.7.7.7</ecNumber>
    </recommendedName>
</protein>
<dbReference type="GO" id="GO:0003887">
    <property type="term" value="F:DNA-directed DNA polymerase activity"/>
    <property type="evidence" value="ECO:0007669"/>
    <property type="project" value="UniProtKB-KW"/>
</dbReference>
<dbReference type="Gene3D" id="1.10.8.60">
    <property type="match status" value="1"/>
</dbReference>
<dbReference type="InterPro" id="IPR010372">
    <property type="entry name" value="DNA_pol3_delta_N"/>
</dbReference>
<dbReference type="InterPro" id="IPR005790">
    <property type="entry name" value="DNA_polIII_delta"/>
</dbReference>
<sequence>MNYNEFKLAIKKNNFKEKYIFIGEEVYLMEEALEKIIKANIPKGTEGMNLTKIDFKDANIEDLRDSIVTLPFLAQRKITVVYSPEVLIENYSNDIYMDLLSDLGDHQVLILIDNGRKIKTNSKLIKFFKSDEIILFEKLKGKDLVAWIEEKLKAFNKKIDSKNLSYFIQQSGYLSKNLELTLNDLENEILKVVAYSEKEIIDRNTIDNSMIKLLDKNIFDLLTSIGEQNVDSSLKIFSAIYLMDEPVIKIIYMINRQLRLQLAYKSYKKANYSDEDIIAKLEIKPYEYNKISAISNRYTINRLTKSIQTVIETEKTLKSKATNEKYELENLIVRLVSANYK</sequence>
<dbReference type="PANTHER" id="PTHR34388:SF1">
    <property type="entry name" value="DNA POLYMERASE III SUBUNIT DELTA"/>
    <property type="match status" value="1"/>
</dbReference>
<dbReference type="Pfam" id="PF06144">
    <property type="entry name" value="DNA_pol3_delta"/>
    <property type="match status" value="1"/>
</dbReference>
<evidence type="ECO:0000313" key="11">
    <source>
        <dbReference type="EMBL" id="TFZ40041.1"/>
    </source>
</evidence>
<dbReference type="EMBL" id="SRIB01000007">
    <property type="protein sequence ID" value="TFZ40041.1"/>
    <property type="molecule type" value="Genomic_DNA"/>
</dbReference>
<proteinExistence type="inferred from homology"/>
<comment type="caution">
    <text evidence="11">The sequence shown here is derived from an EMBL/GenBank/DDBJ whole genome shotgun (WGS) entry which is preliminary data.</text>
</comment>
<keyword evidence="4 11" id="KW-0548">Nucleotidyltransferase</keyword>
<feature type="domain" description="DNA polymerase III delta subunit-like C-terminal" evidence="10">
    <location>
        <begin position="216"/>
        <end position="335"/>
    </location>
</feature>